<organism evidence="2 3">
    <name type="scientific">Streptomyces sannanensis</name>
    <dbReference type="NCBI Taxonomy" id="285536"/>
    <lineage>
        <taxon>Bacteria</taxon>
        <taxon>Bacillati</taxon>
        <taxon>Actinomycetota</taxon>
        <taxon>Actinomycetes</taxon>
        <taxon>Kitasatosporales</taxon>
        <taxon>Streptomycetaceae</taxon>
        <taxon>Streptomyces</taxon>
    </lineage>
</organism>
<evidence type="ECO:0000313" key="3">
    <source>
        <dbReference type="Proteomes" id="UP001499990"/>
    </source>
</evidence>
<gene>
    <name evidence="2" type="ORF">GCM10020367_10530</name>
</gene>
<feature type="region of interest" description="Disordered" evidence="1">
    <location>
        <begin position="1"/>
        <end position="21"/>
    </location>
</feature>
<dbReference type="Proteomes" id="UP001499990">
    <property type="component" value="Unassembled WGS sequence"/>
</dbReference>
<comment type="caution">
    <text evidence="2">The sequence shown here is derived from an EMBL/GenBank/DDBJ whole genome shotgun (WGS) entry which is preliminary data.</text>
</comment>
<evidence type="ECO:0000256" key="1">
    <source>
        <dbReference type="SAM" id="MobiDB-lite"/>
    </source>
</evidence>
<reference evidence="3" key="1">
    <citation type="journal article" date="2019" name="Int. J. Syst. Evol. Microbiol.">
        <title>The Global Catalogue of Microorganisms (GCM) 10K type strain sequencing project: providing services to taxonomists for standard genome sequencing and annotation.</title>
        <authorList>
            <consortium name="The Broad Institute Genomics Platform"/>
            <consortium name="The Broad Institute Genome Sequencing Center for Infectious Disease"/>
            <person name="Wu L."/>
            <person name="Ma J."/>
        </authorList>
    </citation>
    <scope>NUCLEOTIDE SEQUENCE [LARGE SCALE GENOMIC DNA]</scope>
    <source>
        <strain evidence="3">JCM 9651</strain>
    </source>
</reference>
<protein>
    <recommendedName>
        <fullName evidence="4">MarR family transcriptional regulator</fullName>
    </recommendedName>
</protein>
<name>A0ABP6S667_9ACTN</name>
<dbReference type="EMBL" id="BAAAYL010000001">
    <property type="protein sequence ID" value="GAA3369179.1"/>
    <property type="molecule type" value="Genomic_DNA"/>
</dbReference>
<evidence type="ECO:0008006" key="4">
    <source>
        <dbReference type="Google" id="ProtNLM"/>
    </source>
</evidence>
<proteinExistence type="predicted"/>
<evidence type="ECO:0000313" key="2">
    <source>
        <dbReference type="EMBL" id="GAA3369179.1"/>
    </source>
</evidence>
<sequence>MRHPQPPDGRHAQGRRPRRGIAREFVMTAEGERRLDADRAANLSGLARVMADCAPEETAELAELLGRLNRDNERLDGHPWPRD</sequence>
<keyword evidence="3" id="KW-1185">Reference proteome</keyword>
<accession>A0ABP6S667</accession>